<dbReference type="Gene3D" id="3.40.50.10940">
    <property type="match status" value="1"/>
</dbReference>
<organism evidence="8 9">
    <name type="scientific">Cyclobacterium xiamenense</name>
    <dbReference type="NCBI Taxonomy" id="1297121"/>
    <lineage>
        <taxon>Bacteria</taxon>
        <taxon>Pseudomonadati</taxon>
        <taxon>Bacteroidota</taxon>
        <taxon>Cytophagia</taxon>
        <taxon>Cytophagales</taxon>
        <taxon>Cyclobacteriaceae</taxon>
        <taxon>Cyclobacterium</taxon>
    </lineage>
</organism>
<dbReference type="InterPro" id="IPR003762">
    <property type="entry name" value="Lara_isomerase"/>
</dbReference>
<keyword evidence="4 8" id="KW-0413">Isomerase</keyword>
<evidence type="ECO:0000259" key="7">
    <source>
        <dbReference type="Pfam" id="PF02952"/>
    </source>
</evidence>
<gene>
    <name evidence="8" type="ORF">SAMN05192553_11250</name>
</gene>
<keyword evidence="9" id="KW-1185">Reference proteome</keyword>
<reference evidence="9" key="1">
    <citation type="submission" date="2016-10" db="EMBL/GenBank/DDBJ databases">
        <authorList>
            <person name="Varghese N."/>
            <person name="Submissions S."/>
        </authorList>
    </citation>
    <scope>NUCLEOTIDE SEQUENCE [LARGE SCALE GENOMIC DNA]</scope>
    <source>
        <strain evidence="9">IBRC-M 10761</strain>
    </source>
</reference>
<keyword evidence="1" id="KW-0479">Metal-binding</keyword>
<keyword evidence="2" id="KW-0054">Arabinose catabolism</keyword>
<dbReference type="GO" id="GO:0005829">
    <property type="term" value="C:cytosol"/>
    <property type="evidence" value="ECO:0007669"/>
    <property type="project" value="TreeGrafter"/>
</dbReference>
<dbReference type="EMBL" id="FNZH01000012">
    <property type="protein sequence ID" value="SEJ77371.1"/>
    <property type="molecule type" value="Genomic_DNA"/>
</dbReference>
<evidence type="ECO:0000256" key="6">
    <source>
        <dbReference type="SAM" id="MobiDB-lite"/>
    </source>
</evidence>
<dbReference type="Pfam" id="PF02952">
    <property type="entry name" value="Fucose_iso_C"/>
    <property type="match status" value="1"/>
</dbReference>
<dbReference type="OrthoDB" id="3194672at2"/>
<dbReference type="SUPFAM" id="SSF50443">
    <property type="entry name" value="FucI/AraA C-terminal domain-like"/>
    <property type="match status" value="1"/>
</dbReference>
<accession>A0A1H7BIA8</accession>
<dbReference type="GO" id="GO:0006004">
    <property type="term" value="P:fucose metabolic process"/>
    <property type="evidence" value="ECO:0007669"/>
    <property type="project" value="InterPro"/>
</dbReference>
<evidence type="ECO:0000313" key="8">
    <source>
        <dbReference type="EMBL" id="SEJ77371.1"/>
    </source>
</evidence>
<feature type="domain" description="L-fucose isomerase C-terminal" evidence="7">
    <location>
        <begin position="398"/>
        <end position="492"/>
    </location>
</feature>
<dbReference type="GO" id="GO:0046872">
    <property type="term" value="F:metal ion binding"/>
    <property type="evidence" value="ECO:0007669"/>
    <property type="project" value="UniProtKB-KW"/>
</dbReference>
<dbReference type="STRING" id="1416801.SAMN05192553_11250"/>
<dbReference type="CDD" id="cd00578">
    <property type="entry name" value="L-fuc_L-ara-isomerases"/>
    <property type="match status" value="1"/>
</dbReference>
<proteinExistence type="predicted"/>
<evidence type="ECO:0000256" key="3">
    <source>
        <dbReference type="ARBA" id="ARBA00023211"/>
    </source>
</evidence>
<dbReference type="GO" id="GO:0008736">
    <property type="term" value="F:L-fucose isomerase activity"/>
    <property type="evidence" value="ECO:0007669"/>
    <property type="project" value="InterPro"/>
</dbReference>
<sequence>MEKHTNEQNPAGEQQPWERRQETRPRIGVFGVGYVKYWPQFEGLLEDLLEKQRVFLDKLAPLSVEVIDFGMVDDAQAAYALVPKLKAANLDLIFCDMLTYATSSTFGVIIKTIETPIVLVALQPDKAMDYSRASTYMQLYNDDVCSLPEFAGVALRMGKPVPEIIIGTLHEDPGADAQIEEFCRIARVLHGLKNARIGHIGHPIEAMLDMHTDATMLTAHFGVHVVQCEANQLVHQYVHQVSEAEVGQEEKRILSFFDTPDPVSDPISEKLRPADLQVAARASLALKKFVASEKLDGLAYYYNGEPESDTQQVMANLIVGNSLLTSSGFPMCGESDLKTCLALFIMDRLGIGGSFAEFHPVDFIENFILVGHDGPHNISIAQGKPVLRSLKKYHGKPGFGAGVEFKIKEGPITMLSISSTFEGKFKFVIAEGESVEGPIPPTGNTNTRGFFKPDVRTFLTKWIKEGPTHHFALGIGHHAGSIQKIANYLHIESVVVS</sequence>
<feature type="region of interest" description="Disordered" evidence="6">
    <location>
        <begin position="1"/>
        <end position="20"/>
    </location>
</feature>
<dbReference type="PANTHER" id="PTHR38464">
    <property type="entry name" value="L-ARABINOSE ISOMERASE"/>
    <property type="match status" value="1"/>
</dbReference>
<dbReference type="InterPro" id="IPR015888">
    <property type="entry name" value="Fuc_isomerase_C"/>
</dbReference>
<evidence type="ECO:0000256" key="2">
    <source>
        <dbReference type="ARBA" id="ARBA00022935"/>
    </source>
</evidence>
<dbReference type="SUPFAM" id="SSF53743">
    <property type="entry name" value="FucI/AraA N-terminal and middle domains"/>
    <property type="match status" value="1"/>
</dbReference>
<name>A0A1H7BIA8_9BACT</name>
<dbReference type="PANTHER" id="PTHR38464:SF1">
    <property type="entry name" value="L-ARABINOSE ISOMERASE"/>
    <property type="match status" value="1"/>
</dbReference>
<evidence type="ECO:0000313" key="9">
    <source>
        <dbReference type="Proteomes" id="UP000199403"/>
    </source>
</evidence>
<keyword evidence="5" id="KW-0119">Carbohydrate metabolism</keyword>
<dbReference type="GO" id="GO:0008733">
    <property type="term" value="F:L-arabinose isomerase activity"/>
    <property type="evidence" value="ECO:0007669"/>
    <property type="project" value="InterPro"/>
</dbReference>
<evidence type="ECO:0000256" key="5">
    <source>
        <dbReference type="ARBA" id="ARBA00023277"/>
    </source>
</evidence>
<keyword evidence="3" id="KW-0464">Manganese</keyword>
<protein>
    <submittedName>
        <fullName evidence="8">L-arabinose isomerase</fullName>
    </submittedName>
</protein>
<dbReference type="InterPro" id="IPR038583">
    <property type="entry name" value="AraA_N_sf"/>
</dbReference>
<evidence type="ECO:0000256" key="4">
    <source>
        <dbReference type="ARBA" id="ARBA00023235"/>
    </source>
</evidence>
<dbReference type="InterPro" id="IPR004216">
    <property type="entry name" value="Fuc/Ara_isomerase_C"/>
</dbReference>
<evidence type="ECO:0000256" key="1">
    <source>
        <dbReference type="ARBA" id="ARBA00022723"/>
    </source>
</evidence>
<dbReference type="Proteomes" id="UP000199403">
    <property type="component" value="Unassembled WGS sequence"/>
</dbReference>
<dbReference type="GO" id="GO:0019569">
    <property type="term" value="P:L-arabinose catabolic process to D-xylulose 5-phosphate"/>
    <property type="evidence" value="ECO:0007669"/>
    <property type="project" value="TreeGrafter"/>
</dbReference>
<dbReference type="InterPro" id="IPR009015">
    <property type="entry name" value="Fucose_isomerase_N/cen_sf"/>
</dbReference>
<dbReference type="AlphaFoldDB" id="A0A1H7BIA8"/>
<dbReference type="RefSeq" id="WP_092178672.1">
    <property type="nucleotide sequence ID" value="NZ_FNZH01000012.1"/>
</dbReference>